<keyword evidence="3" id="KW-0804">Transcription</keyword>
<dbReference type="Pfam" id="PF13545">
    <property type="entry name" value="HTH_Crp_2"/>
    <property type="match status" value="1"/>
</dbReference>
<dbReference type="InterPro" id="IPR036388">
    <property type="entry name" value="WH-like_DNA-bd_sf"/>
</dbReference>
<keyword evidence="2" id="KW-0238">DNA-binding</keyword>
<dbReference type="SMART" id="SM00419">
    <property type="entry name" value="HTH_CRP"/>
    <property type="match status" value="1"/>
</dbReference>
<dbReference type="GO" id="GO:0003677">
    <property type="term" value="F:DNA binding"/>
    <property type="evidence" value="ECO:0007669"/>
    <property type="project" value="UniProtKB-KW"/>
</dbReference>
<dbReference type="InterPro" id="IPR012318">
    <property type="entry name" value="HTH_CRP"/>
</dbReference>
<dbReference type="Proteomes" id="UP000272193">
    <property type="component" value="Unassembled WGS sequence"/>
</dbReference>
<comment type="caution">
    <text evidence="5">The sequence shown here is derived from an EMBL/GenBank/DDBJ whole genome shotgun (WGS) entry which is preliminary data.</text>
</comment>
<feature type="domain" description="HTH crp-type" evidence="4">
    <location>
        <begin position="147"/>
        <end position="212"/>
    </location>
</feature>
<evidence type="ECO:0000313" key="5">
    <source>
        <dbReference type="EMBL" id="RPE73138.1"/>
    </source>
</evidence>
<protein>
    <submittedName>
        <fullName evidence="5">CRP-like cAMP-binding protein</fullName>
    </submittedName>
</protein>
<gene>
    <name evidence="5" type="ORF">EDC62_0849</name>
</gene>
<keyword evidence="6" id="KW-1185">Reference proteome</keyword>
<reference evidence="5 6" key="1">
    <citation type="submission" date="2018-11" db="EMBL/GenBank/DDBJ databases">
        <title>Genomic Encyclopedia of Type Strains, Phase IV (KMG-IV): sequencing the most valuable type-strain genomes for metagenomic binning, comparative biology and taxonomic classification.</title>
        <authorList>
            <person name="Goeker M."/>
        </authorList>
    </citation>
    <scope>NUCLEOTIDE SEQUENCE [LARGE SCALE GENOMIC DNA]</scope>
    <source>
        <strain evidence="5 6">DSM 101684</strain>
    </source>
</reference>
<dbReference type="RefSeq" id="WP_170159005.1">
    <property type="nucleotide sequence ID" value="NZ_RKQL01000001.1"/>
</dbReference>
<proteinExistence type="predicted"/>
<dbReference type="Gene3D" id="2.60.120.10">
    <property type="entry name" value="Jelly Rolls"/>
    <property type="match status" value="1"/>
</dbReference>
<keyword evidence="1" id="KW-0805">Transcription regulation</keyword>
<dbReference type="InterPro" id="IPR036390">
    <property type="entry name" value="WH_DNA-bd_sf"/>
</dbReference>
<dbReference type="SUPFAM" id="SSF51206">
    <property type="entry name" value="cAMP-binding domain-like"/>
    <property type="match status" value="1"/>
</dbReference>
<dbReference type="SUPFAM" id="SSF46785">
    <property type="entry name" value="Winged helix' DNA-binding domain"/>
    <property type="match status" value="1"/>
</dbReference>
<accession>A0A3N4USW1</accession>
<organism evidence="5 6">
    <name type="scientific">Tibeticola sediminis</name>
    <dbReference type="NCBI Taxonomy" id="1917811"/>
    <lineage>
        <taxon>Bacteria</taxon>
        <taxon>Pseudomonadati</taxon>
        <taxon>Pseudomonadota</taxon>
        <taxon>Betaproteobacteria</taxon>
        <taxon>Burkholderiales</taxon>
        <taxon>Comamonadaceae</taxon>
        <taxon>Tibeticola</taxon>
    </lineage>
</organism>
<sequence>MPVSPLVLQASAFFAQAPEAALSFAASRMELWSLRRREVLPPDGSAFTGFGLVVQGSVQALERTLDGREAPLVSASAGEVLGLAQLLAERRLPMRWVASQGPATVAVLQQSLALELLQMPEMAWRAARWLAQQVNDMAAWQKFLAVHPVSARVCASLLHLMEPDGSLRLPTHAELGWRLNTTRETVTRVLQRLQQDGVVLREGELWRVRQAAALRRLAQAENPT</sequence>
<dbReference type="GO" id="GO:0006355">
    <property type="term" value="P:regulation of DNA-templated transcription"/>
    <property type="evidence" value="ECO:0007669"/>
    <property type="project" value="InterPro"/>
</dbReference>
<name>A0A3N4USW1_9BURK</name>
<dbReference type="PROSITE" id="PS51063">
    <property type="entry name" value="HTH_CRP_2"/>
    <property type="match status" value="1"/>
</dbReference>
<evidence type="ECO:0000259" key="4">
    <source>
        <dbReference type="PROSITE" id="PS51063"/>
    </source>
</evidence>
<dbReference type="AlphaFoldDB" id="A0A3N4USW1"/>
<dbReference type="InterPro" id="IPR014710">
    <property type="entry name" value="RmlC-like_jellyroll"/>
</dbReference>
<evidence type="ECO:0000256" key="2">
    <source>
        <dbReference type="ARBA" id="ARBA00023125"/>
    </source>
</evidence>
<dbReference type="InterPro" id="IPR018490">
    <property type="entry name" value="cNMP-bd_dom_sf"/>
</dbReference>
<evidence type="ECO:0000256" key="1">
    <source>
        <dbReference type="ARBA" id="ARBA00023015"/>
    </source>
</evidence>
<evidence type="ECO:0000313" key="6">
    <source>
        <dbReference type="Proteomes" id="UP000272193"/>
    </source>
</evidence>
<dbReference type="Gene3D" id="1.10.10.10">
    <property type="entry name" value="Winged helix-like DNA-binding domain superfamily/Winged helix DNA-binding domain"/>
    <property type="match status" value="1"/>
</dbReference>
<evidence type="ECO:0000256" key="3">
    <source>
        <dbReference type="ARBA" id="ARBA00023163"/>
    </source>
</evidence>
<dbReference type="EMBL" id="RKQL01000001">
    <property type="protein sequence ID" value="RPE73138.1"/>
    <property type="molecule type" value="Genomic_DNA"/>
</dbReference>